<keyword evidence="3" id="KW-1185">Reference proteome</keyword>
<evidence type="ECO:0000313" key="3">
    <source>
        <dbReference type="Proteomes" id="UP000608754"/>
    </source>
</evidence>
<feature type="signal peptide" evidence="1">
    <location>
        <begin position="1"/>
        <end position="19"/>
    </location>
</feature>
<reference evidence="2" key="1">
    <citation type="submission" date="2020-10" db="EMBL/GenBank/DDBJ databases">
        <authorList>
            <person name="Lu T."/>
            <person name="Wang Q."/>
            <person name="Han X."/>
        </authorList>
    </citation>
    <scope>NUCLEOTIDE SEQUENCE</scope>
    <source>
        <strain evidence="2">WQ 117</strain>
    </source>
</reference>
<feature type="chain" id="PRO_5035171929" evidence="1">
    <location>
        <begin position="20"/>
        <end position="259"/>
    </location>
</feature>
<keyword evidence="1" id="KW-0732">Signal</keyword>
<dbReference type="Proteomes" id="UP000608754">
    <property type="component" value="Unassembled WGS sequence"/>
</dbReference>
<dbReference type="RefSeq" id="WP_194183745.1">
    <property type="nucleotide sequence ID" value="NZ_JADGIK010000010.1"/>
</dbReference>
<evidence type="ECO:0000256" key="1">
    <source>
        <dbReference type="SAM" id="SignalP"/>
    </source>
</evidence>
<dbReference type="EMBL" id="JADGIK010000010">
    <property type="protein sequence ID" value="MBF0598198.1"/>
    <property type="molecule type" value="Genomic_DNA"/>
</dbReference>
<protein>
    <submittedName>
        <fullName evidence="2">Uncharacterized protein</fullName>
    </submittedName>
</protein>
<accession>A0A8J7FSQ7</accession>
<sequence length="259" mass="30409">MIRRILLVATLMISTISWAQVQTLIDKVNFDSNTILVGMASDYNTDKSFEKYNFYIDNASKIDGIKLNLEHGYELNNKVTDENHFMIYAIKDRKIVDQWLVNPKLYNVFHNGIAYSFDADKLEKIADLYSFKYEIVKEEYKNQKEYAKAQKIKQKDYSIFLAYEPDFLVDGSFEVSFKKDDKFKSATDAEEYLLNLIKLITKKKVFVTYAFNEKNLRDQSQITMVVAGPEEVYKKIKLDNLEKGEWTPEIHEAIYVKKK</sequence>
<organism evidence="2 3">
    <name type="scientific">Faecalibacter rhinopitheci</name>
    <dbReference type="NCBI Taxonomy" id="2779678"/>
    <lineage>
        <taxon>Bacteria</taxon>
        <taxon>Pseudomonadati</taxon>
        <taxon>Bacteroidota</taxon>
        <taxon>Flavobacteriia</taxon>
        <taxon>Flavobacteriales</taxon>
        <taxon>Weeksellaceae</taxon>
        <taxon>Faecalibacter</taxon>
    </lineage>
</organism>
<evidence type="ECO:0000313" key="2">
    <source>
        <dbReference type="EMBL" id="MBF0598198.1"/>
    </source>
</evidence>
<dbReference type="AlphaFoldDB" id="A0A8J7FSQ7"/>
<name>A0A8J7FSQ7_9FLAO</name>
<proteinExistence type="predicted"/>
<comment type="caution">
    <text evidence="2">The sequence shown here is derived from an EMBL/GenBank/DDBJ whole genome shotgun (WGS) entry which is preliminary data.</text>
</comment>
<gene>
    <name evidence="2" type="ORF">IM532_12240</name>
</gene>